<dbReference type="SUPFAM" id="SSF46689">
    <property type="entry name" value="Homeodomain-like"/>
    <property type="match status" value="1"/>
</dbReference>
<keyword evidence="2 4" id="KW-0238">DNA-binding</keyword>
<dbReference type="InterPro" id="IPR011075">
    <property type="entry name" value="TetR_C"/>
</dbReference>
<evidence type="ECO:0000256" key="3">
    <source>
        <dbReference type="ARBA" id="ARBA00023163"/>
    </source>
</evidence>
<evidence type="ECO:0000259" key="5">
    <source>
        <dbReference type="PROSITE" id="PS50977"/>
    </source>
</evidence>
<proteinExistence type="predicted"/>
<dbReference type="Gene3D" id="1.10.10.60">
    <property type="entry name" value="Homeodomain-like"/>
    <property type="match status" value="1"/>
</dbReference>
<dbReference type="PRINTS" id="PR00455">
    <property type="entry name" value="HTHTETR"/>
</dbReference>
<keyword evidence="3" id="KW-0804">Transcription</keyword>
<name>A0ABU7Z8K2_9MICO</name>
<dbReference type="RefSeq" id="WP_332902445.1">
    <property type="nucleotide sequence ID" value="NZ_JBAGLP010000118.1"/>
</dbReference>
<evidence type="ECO:0000256" key="1">
    <source>
        <dbReference type="ARBA" id="ARBA00023015"/>
    </source>
</evidence>
<dbReference type="Gene3D" id="1.10.357.10">
    <property type="entry name" value="Tetracycline Repressor, domain 2"/>
    <property type="match status" value="1"/>
</dbReference>
<reference evidence="6" key="1">
    <citation type="journal article" date="2024" name="Antonie Van Leeuwenhoek">
        <title>Isoptericola haloaureus sp. nov., a dimorphic actinobacterium isolated from mangrove sediments of southeast India, implicating biosaline agricultural significance through nitrogen fixation and salt tolerance genes.</title>
        <authorList>
            <person name="Prathaban M."/>
            <person name="Prathiviraj R."/>
            <person name="Ravichandran M."/>
            <person name="Natarajan S.D."/>
            <person name="Sobanaa M."/>
            <person name="Hari Krishna Kumar S."/>
            <person name="Chandrasekar V."/>
            <person name="Selvin J."/>
        </authorList>
    </citation>
    <scope>NUCLEOTIDE SEQUENCE</scope>
    <source>
        <strain evidence="6">MP1014</strain>
    </source>
</reference>
<keyword evidence="1" id="KW-0805">Transcription regulation</keyword>
<dbReference type="SUPFAM" id="SSF48498">
    <property type="entry name" value="Tetracyclin repressor-like, C-terminal domain"/>
    <property type="match status" value="1"/>
</dbReference>
<comment type="caution">
    <text evidence="6">The sequence shown here is derived from an EMBL/GenBank/DDBJ whole genome shotgun (WGS) entry which is preliminary data.</text>
</comment>
<dbReference type="InterPro" id="IPR009057">
    <property type="entry name" value="Homeodomain-like_sf"/>
</dbReference>
<dbReference type="PROSITE" id="PS50977">
    <property type="entry name" value="HTH_TETR_2"/>
    <property type="match status" value="1"/>
</dbReference>
<sequence>MAPERRRPDPRLERTRTAVTSAASDLLLAGGVRAVTIEAVVEASGVARSTIYRHWPTRSEVVAAAFARLLPPTTPPPAEGKLADRLRAVMTPRVPEMNGTRYVPLVSSLLGEAARDPELADLREQFVRTQQAPLLAVLGDAVDAGELPAGTDLDEATSTLLGPLLFERLILGREIDPGFADRTIDGFLAHARA</sequence>
<keyword evidence="7" id="KW-1185">Reference proteome</keyword>
<accession>A0ABU7Z8K2</accession>
<evidence type="ECO:0000313" key="6">
    <source>
        <dbReference type="EMBL" id="MEG3615852.1"/>
    </source>
</evidence>
<evidence type="ECO:0000313" key="7">
    <source>
        <dbReference type="Proteomes" id="UP001310387"/>
    </source>
</evidence>
<feature type="domain" description="HTH tetR-type" evidence="5">
    <location>
        <begin position="13"/>
        <end position="73"/>
    </location>
</feature>
<dbReference type="PANTHER" id="PTHR30055">
    <property type="entry name" value="HTH-TYPE TRANSCRIPTIONAL REGULATOR RUTR"/>
    <property type="match status" value="1"/>
</dbReference>
<dbReference type="Pfam" id="PF16859">
    <property type="entry name" value="TetR_C_11"/>
    <property type="match status" value="1"/>
</dbReference>
<dbReference type="Proteomes" id="UP001310387">
    <property type="component" value="Unassembled WGS sequence"/>
</dbReference>
<feature type="DNA-binding region" description="H-T-H motif" evidence="4">
    <location>
        <begin position="36"/>
        <end position="55"/>
    </location>
</feature>
<dbReference type="InterPro" id="IPR036271">
    <property type="entry name" value="Tet_transcr_reg_TetR-rel_C_sf"/>
</dbReference>
<gene>
    <name evidence="6" type="ORF">V5O49_12015</name>
</gene>
<protein>
    <submittedName>
        <fullName evidence="6">TetR/AcrR family transcriptional regulator</fullName>
    </submittedName>
</protein>
<organism evidence="6 7">
    <name type="scientific">Isoptericola haloaureus</name>
    <dbReference type="NCBI Taxonomy" id="1542902"/>
    <lineage>
        <taxon>Bacteria</taxon>
        <taxon>Bacillati</taxon>
        <taxon>Actinomycetota</taxon>
        <taxon>Actinomycetes</taxon>
        <taxon>Micrococcales</taxon>
        <taxon>Promicromonosporaceae</taxon>
        <taxon>Isoptericola</taxon>
    </lineage>
</organism>
<dbReference type="PANTHER" id="PTHR30055:SF148">
    <property type="entry name" value="TETR-FAMILY TRANSCRIPTIONAL REGULATOR"/>
    <property type="match status" value="1"/>
</dbReference>
<dbReference type="InterPro" id="IPR001647">
    <property type="entry name" value="HTH_TetR"/>
</dbReference>
<dbReference type="InterPro" id="IPR050109">
    <property type="entry name" value="HTH-type_TetR-like_transc_reg"/>
</dbReference>
<dbReference type="EMBL" id="JBAGLP010000118">
    <property type="protein sequence ID" value="MEG3615852.1"/>
    <property type="molecule type" value="Genomic_DNA"/>
</dbReference>
<dbReference type="Pfam" id="PF00440">
    <property type="entry name" value="TetR_N"/>
    <property type="match status" value="1"/>
</dbReference>
<reference evidence="6" key="2">
    <citation type="submission" date="2024-02" db="EMBL/GenBank/DDBJ databases">
        <authorList>
            <person name="Prathaban M."/>
            <person name="Mythili R."/>
            <person name="Sharmila Devi N."/>
            <person name="Sobanaa M."/>
            <person name="Prathiviraj R."/>
            <person name="Selvin J."/>
        </authorList>
    </citation>
    <scope>NUCLEOTIDE SEQUENCE</scope>
    <source>
        <strain evidence="6">MP1014</strain>
    </source>
</reference>
<evidence type="ECO:0000256" key="4">
    <source>
        <dbReference type="PROSITE-ProRule" id="PRU00335"/>
    </source>
</evidence>
<evidence type="ECO:0000256" key="2">
    <source>
        <dbReference type="ARBA" id="ARBA00023125"/>
    </source>
</evidence>